<feature type="transmembrane region" description="Helical" evidence="3">
    <location>
        <begin position="134"/>
        <end position="155"/>
    </location>
</feature>
<protein>
    <submittedName>
        <fullName evidence="5">Prepilin peptidase</fullName>
    </submittedName>
</protein>
<comment type="similarity">
    <text evidence="1 2">Belongs to the peptidase A24 family.</text>
</comment>
<dbReference type="Pfam" id="PF01478">
    <property type="entry name" value="Peptidase_A24"/>
    <property type="match status" value="1"/>
</dbReference>
<keyword evidence="3" id="KW-0472">Membrane</keyword>
<feature type="transmembrane region" description="Helical" evidence="3">
    <location>
        <begin position="108"/>
        <end position="127"/>
    </location>
</feature>
<reference evidence="5 6" key="1">
    <citation type="submission" date="2019-05" db="EMBL/GenBank/DDBJ databases">
        <title>Draft Whole-Genome sequence of the green sulfur bacterium Chlorobaculum thiosulfatiphilum DSM 249.</title>
        <authorList>
            <person name="Meyer T.E."/>
            <person name="Kyndt J.A."/>
        </authorList>
    </citation>
    <scope>NUCLEOTIDE SEQUENCE [LARGE SCALE GENOMIC DNA]</scope>
    <source>
        <strain evidence="5 6">DSM 249</strain>
    </source>
</reference>
<dbReference type="OrthoDB" id="598067at2"/>
<dbReference type="InterPro" id="IPR000045">
    <property type="entry name" value="Prepilin_IV_endopep_pep"/>
</dbReference>
<evidence type="ECO:0000313" key="6">
    <source>
        <dbReference type="Proteomes" id="UP000308271"/>
    </source>
</evidence>
<dbReference type="GO" id="GO:0005886">
    <property type="term" value="C:plasma membrane"/>
    <property type="evidence" value="ECO:0007669"/>
    <property type="project" value="TreeGrafter"/>
</dbReference>
<evidence type="ECO:0000256" key="3">
    <source>
        <dbReference type="SAM" id="Phobius"/>
    </source>
</evidence>
<keyword evidence="3" id="KW-1133">Transmembrane helix</keyword>
<proteinExistence type="inferred from homology"/>
<gene>
    <name evidence="5" type="ORF">FGF66_11970</name>
</gene>
<organism evidence="5 6">
    <name type="scientific">Chlorobaculum thiosulfatiphilum</name>
    <name type="common">Chlorobium limicola f.sp. thiosulfatophilum</name>
    <dbReference type="NCBI Taxonomy" id="115852"/>
    <lineage>
        <taxon>Bacteria</taxon>
        <taxon>Pseudomonadati</taxon>
        <taxon>Chlorobiota</taxon>
        <taxon>Chlorobiia</taxon>
        <taxon>Chlorobiales</taxon>
        <taxon>Chlorobiaceae</taxon>
        <taxon>Chlorobaculum</taxon>
    </lineage>
</organism>
<sequence>MNLDYLLRVLWTHWPWWLAGALAGLWLAPLARIVSRKVLQRAEAPLHEWQGPGGGLEQPVPMARRIWTPLLNASLWAFAASTASHPAFWAGFASTLLLLALIDWDTTLLPDWVVLPLGLAGLFGSHAGFTGQSLFAGAASAAVVLGLFGGLDWAFQRIRGTSGIGGGDLKLLAALGAWWGVVDVLYMMMLASVITVVWNLAWRWFKGLSPQAEWPFGPAIVIAALAWSLSHPV</sequence>
<dbReference type="InterPro" id="IPR050882">
    <property type="entry name" value="Prepilin_peptidase/N-MTase"/>
</dbReference>
<feature type="transmembrane region" description="Helical" evidence="3">
    <location>
        <begin position="14"/>
        <end position="34"/>
    </location>
</feature>
<dbReference type="PRINTS" id="PR00864">
    <property type="entry name" value="PREPILNPTASE"/>
</dbReference>
<evidence type="ECO:0000313" key="5">
    <source>
        <dbReference type="EMBL" id="TNJ36412.1"/>
    </source>
</evidence>
<name>A0A5C4RZI7_CHLTI</name>
<comment type="caution">
    <text evidence="5">The sequence shown here is derived from an EMBL/GenBank/DDBJ whole genome shotgun (WGS) entry which is preliminary data.</text>
</comment>
<dbReference type="PANTHER" id="PTHR30487:SF0">
    <property type="entry name" value="PREPILIN LEADER PEPTIDASE_N-METHYLTRANSFERASE-RELATED"/>
    <property type="match status" value="1"/>
</dbReference>
<dbReference type="InterPro" id="IPR014032">
    <property type="entry name" value="Peptidase_A24A_bac"/>
</dbReference>
<evidence type="ECO:0000256" key="2">
    <source>
        <dbReference type="RuleBase" id="RU003793"/>
    </source>
</evidence>
<dbReference type="PANTHER" id="PTHR30487">
    <property type="entry name" value="TYPE 4 PREPILIN-LIKE PROTEINS LEADER PEPTIDE-PROCESSING ENZYME"/>
    <property type="match status" value="1"/>
</dbReference>
<evidence type="ECO:0000256" key="1">
    <source>
        <dbReference type="ARBA" id="ARBA00005801"/>
    </source>
</evidence>
<dbReference type="EMBL" id="VDCH01000041">
    <property type="protein sequence ID" value="TNJ36412.1"/>
    <property type="molecule type" value="Genomic_DNA"/>
</dbReference>
<dbReference type="GO" id="GO:0006465">
    <property type="term" value="P:signal peptide processing"/>
    <property type="evidence" value="ECO:0007669"/>
    <property type="project" value="TreeGrafter"/>
</dbReference>
<keyword evidence="3" id="KW-0812">Transmembrane</keyword>
<dbReference type="Proteomes" id="UP000308271">
    <property type="component" value="Unassembled WGS sequence"/>
</dbReference>
<dbReference type="Gene3D" id="1.20.120.1220">
    <property type="match status" value="1"/>
</dbReference>
<feature type="domain" description="Prepilin type IV endopeptidase peptidase" evidence="4">
    <location>
        <begin position="92"/>
        <end position="198"/>
    </location>
</feature>
<keyword evidence="6" id="KW-1185">Reference proteome</keyword>
<dbReference type="AlphaFoldDB" id="A0A5C4RZI7"/>
<accession>A0A5C4RZI7</accession>
<feature type="transmembrane region" description="Helical" evidence="3">
    <location>
        <begin position="175"/>
        <end position="200"/>
    </location>
</feature>
<dbReference type="GO" id="GO:0004190">
    <property type="term" value="F:aspartic-type endopeptidase activity"/>
    <property type="evidence" value="ECO:0007669"/>
    <property type="project" value="InterPro"/>
</dbReference>
<evidence type="ECO:0000259" key="4">
    <source>
        <dbReference type="Pfam" id="PF01478"/>
    </source>
</evidence>
<feature type="transmembrane region" description="Helical" evidence="3">
    <location>
        <begin position="75"/>
        <end position="102"/>
    </location>
</feature>